<evidence type="ECO:0000256" key="2">
    <source>
        <dbReference type="SAM" id="Phobius"/>
    </source>
</evidence>
<protein>
    <submittedName>
        <fullName evidence="4">YceI family protein</fullName>
    </submittedName>
</protein>
<accession>A0A367Y2K9</accession>
<organism evidence="4 5">
    <name type="scientific">Microbacterium sorbitolivorans</name>
    <dbReference type="NCBI Taxonomy" id="1867410"/>
    <lineage>
        <taxon>Bacteria</taxon>
        <taxon>Bacillati</taxon>
        <taxon>Actinomycetota</taxon>
        <taxon>Actinomycetes</taxon>
        <taxon>Micrococcales</taxon>
        <taxon>Microbacteriaceae</taxon>
        <taxon>Microbacterium</taxon>
    </lineage>
</organism>
<name>A0A367Y2K9_9MICO</name>
<dbReference type="PANTHER" id="PTHR34406">
    <property type="entry name" value="PROTEIN YCEI"/>
    <property type="match status" value="1"/>
</dbReference>
<dbReference type="Gene3D" id="2.40.128.110">
    <property type="entry name" value="Lipid/polyisoprenoid-binding, YceI-like"/>
    <property type="match status" value="1"/>
</dbReference>
<evidence type="ECO:0000259" key="3">
    <source>
        <dbReference type="SMART" id="SM00867"/>
    </source>
</evidence>
<dbReference type="RefSeq" id="WP_114117708.1">
    <property type="nucleotide sequence ID" value="NZ_BMHU01000003.1"/>
</dbReference>
<dbReference type="Pfam" id="PF04264">
    <property type="entry name" value="YceI"/>
    <property type="match status" value="1"/>
</dbReference>
<keyword evidence="2" id="KW-0812">Transmembrane</keyword>
<proteinExistence type="inferred from homology"/>
<evidence type="ECO:0000313" key="5">
    <source>
        <dbReference type="Proteomes" id="UP000253508"/>
    </source>
</evidence>
<evidence type="ECO:0000313" key="4">
    <source>
        <dbReference type="EMBL" id="RCK60094.1"/>
    </source>
</evidence>
<dbReference type="InterPro" id="IPR007372">
    <property type="entry name" value="Lipid/polyisoprenoid-bd_YceI"/>
</dbReference>
<feature type="domain" description="Lipid/polyisoprenoid-binding YceI-like" evidence="3">
    <location>
        <begin position="60"/>
        <end position="221"/>
    </location>
</feature>
<feature type="transmembrane region" description="Helical" evidence="2">
    <location>
        <begin position="7"/>
        <end position="26"/>
    </location>
</feature>
<keyword evidence="2" id="KW-1133">Transmembrane helix</keyword>
<gene>
    <name evidence="4" type="ORF">DTO57_08150</name>
</gene>
<dbReference type="InterPro" id="IPR036761">
    <property type="entry name" value="TTHA0802/YceI-like_sf"/>
</dbReference>
<sequence>MAKRAKIWIGVAIAFIVIAVAVLLIGPRVYAQWANSNTAPAPTLSATGEVTDEMASYTGTITVTDGSTAGYQVDEVLQGQDVTVRGSTDQVTGTLDIESGTLESAEITVDMASVETDSSNRDSYFRDTALETDTYPTATFVLTTPVELEAGMTTATLSGDITVHGVTQAVTFDAQVAMDDDQVEIVGSIPITFEDFGVTAPDLGFVSVEDTGSIEVDLFLAERD</sequence>
<keyword evidence="2" id="KW-0472">Membrane</keyword>
<dbReference type="SUPFAM" id="SSF101874">
    <property type="entry name" value="YceI-like"/>
    <property type="match status" value="1"/>
</dbReference>
<dbReference type="OrthoDB" id="117810at2"/>
<dbReference type="AlphaFoldDB" id="A0A367Y2K9"/>
<keyword evidence="5" id="KW-1185">Reference proteome</keyword>
<dbReference type="Proteomes" id="UP000253508">
    <property type="component" value="Unassembled WGS sequence"/>
</dbReference>
<dbReference type="SMART" id="SM00867">
    <property type="entry name" value="YceI"/>
    <property type="match status" value="1"/>
</dbReference>
<comment type="similarity">
    <text evidence="1">Belongs to the UPF0312 family.</text>
</comment>
<evidence type="ECO:0000256" key="1">
    <source>
        <dbReference type="ARBA" id="ARBA00008812"/>
    </source>
</evidence>
<dbReference type="PANTHER" id="PTHR34406:SF1">
    <property type="entry name" value="PROTEIN YCEI"/>
    <property type="match status" value="1"/>
</dbReference>
<comment type="caution">
    <text evidence="4">The sequence shown here is derived from an EMBL/GenBank/DDBJ whole genome shotgun (WGS) entry which is preliminary data.</text>
</comment>
<reference evidence="4 5" key="1">
    <citation type="submission" date="2018-07" db="EMBL/GenBank/DDBJ databases">
        <title>Microbacterium endoborsara sp. nov., a novel actinobacterium isolated from Borszczowia aralocaspica.</title>
        <authorList>
            <person name="An D."/>
        </authorList>
    </citation>
    <scope>NUCLEOTIDE SEQUENCE [LARGE SCALE GENOMIC DNA]</scope>
    <source>
        <strain evidence="4 5">C1.15228</strain>
    </source>
</reference>
<dbReference type="EMBL" id="QORO01000002">
    <property type="protein sequence ID" value="RCK60094.1"/>
    <property type="molecule type" value="Genomic_DNA"/>
</dbReference>